<dbReference type="GO" id="GO:0003824">
    <property type="term" value="F:catalytic activity"/>
    <property type="evidence" value="ECO:0007669"/>
    <property type="project" value="InterPro"/>
</dbReference>
<dbReference type="InterPro" id="IPR016164">
    <property type="entry name" value="FAD-linked_Oxase-like_C"/>
</dbReference>
<reference evidence="3" key="1">
    <citation type="submission" date="2020-10" db="EMBL/GenBank/DDBJ databases">
        <authorList>
            <person name="Castelo-Branco R."/>
            <person name="Eusebio N."/>
            <person name="Adriana R."/>
            <person name="Vieira A."/>
            <person name="Brugerolle De Fraissinette N."/>
            <person name="Rezende De Castro R."/>
            <person name="Schneider M.P."/>
            <person name="Vasconcelos V."/>
            <person name="Leao P.N."/>
        </authorList>
    </citation>
    <scope>NUCLEOTIDE SEQUENCE</scope>
    <source>
        <strain evidence="3">LEGE 11480</strain>
    </source>
</reference>
<keyword evidence="1" id="KW-0285">Flavoprotein</keyword>
<organism evidence="3 4">
    <name type="scientific">Romeriopsis navalis LEGE 11480</name>
    <dbReference type="NCBI Taxonomy" id="2777977"/>
    <lineage>
        <taxon>Bacteria</taxon>
        <taxon>Bacillati</taxon>
        <taxon>Cyanobacteriota</taxon>
        <taxon>Cyanophyceae</taxon>
        <taxon>Leptolyngbyales</taxon>
        <taxon>Leptolyngbyaceae</taxon>
        <taxon>Romeriopsis</taxon>
        <taxon>Romeriopsis navalis</taxon>
    </lineage>
</organism>
<keyword evidence="4" id="KW-1185">Reference proteome</keyword>
<dbReference type="Proteomes" id="UP000625316">
    <property type="component" value="Unassembled WGS sequence"/>
</dbReference>
<name>A0A928VRH3_9CYAN</name>
<comment type="caution">
    <text evidence="3">The sequence shown here is derived from an EMBL/GenBank/DDBJ whole genome shotgun (WGS) entry which is preliminary data.</text>
</comment>
<evidence type="ECO:0000313" key="3">
    <source>
        <dbReference type="EMBL" id="MBE9033403.1"/>
    </source>
</evidence>
<sequence length="101" mass="10578">MKGTEAARVLGEISGLVPEAKAIVHAASGLGRLVLPDGGALGQMRDLCVGTGGFLSVLVADAAVKRGMDVWGMRENVRDLMRAVKREFDGENVLSPGRFVG</sequence>
<dbReference type="SUPFAM" id="SSF55103">
    <property type="entry name" value="FAD-linked oxidases, C-terminal domain"/>
    <property type="match status" value="1"/>
</dbReference>
<proteinExistence type="predicted"/>
<dbReference type="EMBL" id="JADEXQ010000190">
    <property type="protein sequence ID" value="MBE9033403.1"/>
    <property type="molecule type" value="Genomic_DNA"/>
</dbReference>
<gene>
    <name evidence="3" type="ORF">IQ266_27080</name>
</gene>
<keyword evidence="2" id="KW-0274">FAD</keyword>
<accession>A0A928VRH3</accession>
<evidence type="ECO:0000256" key="1">
    <source>
        <dbReference type="ARBA" id="ARBA00022630"/>
    </source>
</evidence>
<evidence type="ECO:0000256" key="2">
    <source>
        <dbReference type="ARBA" id="ARBA00022827"/>
    </source>
</evidence>
<evidence type="ECO:0000313" key="4">
    <source>
        <dbReference type="Proteomes" id="UP000625316"/>
    </source>
</evidence>
<protein>
    <submittedName>
        <fullName evidence="3">Uncharacterized protein</fullName>
    </submittedName>
</protein>
<dbReference type="GO" id="GO:0050660">
    <property type="term" value="F:flavin adenine dinucleotide binding"/>
    <property type="evidence" value="ECO:0007669"/>
    <property type="project" value="InterPro"/>
</dbReference>
<dbReference type="AlphaFoldDB" id="A0A928VRH3"/>